<evidence type="ECO:0000313" key="6">
    <source>
        <dbReference type="Proteomes" id="UP000429595"/>
    </source>
</evidence>
<dbReference type="Gene3D" id="3.40.50.2000">
    <property type="entry name" value="Glycogen Phosphorylase B"/>
    <property type="match status" value="1"/>
</dbReference>
<proteinExistence type="inferred from homology"/>
<organism evidence="5 6">
    <name type="scientific">Bacillus aerolatus</name>
    <dbReference type="NCBI Taxonomy" id="2653354"/>
    <lineage>
        <taxon>Bacteria</taxon>
        <taxon>Bacillati</taxon>
        <taxon>Bacillota</taxon>
        <taxon>Bacilli</taxon>
        <taxon>Bacillales</taxon>
        <taxon>Bacillaceae</taxon>
        <taxon>Bacillus</taxon>
    </lineage>
</organism>
<accession>A0A6I1FC23</accession>
<dbReference type="Pfam" id="PF06925">
    <property type="entry name" value="MGDG_synth"/>
    <property type="match status" value="1"/>
</dbReference>
<dbReference type="PANTHER" id="PTHR43025">
    <property type="entry name" value="MONOGALACTOSYLDIACYLGLYCEROL SYNTHASE"/>
    <property type="match status" value="1"/>
</dbReference>
<comment type="caution">
    <text evidence="5">The sequence shown here is derived from an EMBL/GenBank/DDBJ whole genome shotgun (WGS) entry which is preliminary data.</text>
</comment>
<evidence type="ECO:0000256" key="1">
    <source>
        <dbReference type="ARBA" id="ARBA00006962"/>
    </source>
</evidence>
<keyword evidence="3" id="KW-0808">Transferase</keyword>
<evidence type="ECO:0000313" key="5">
    <source>
        <dbReference type="EMBL" id="KAB7704790.1"/>
    </source>
</evidence>
<protein>
    <recommendedName>
        <fullName evidence="4">Diacylglycerol glucosyltransferase N-terminal domain-containing protein</fullName>
    </recommendedName>
</protein>
<keyword evidence="6" id="KW-1185">Reference proteome</keyword>
<evidence type="ECO:0000256" key="2">
    <source>
        <dbReference type="ARBA" id="ARBA00022676"/>
    </source>
</evidence>
<dbReference type="InterPro" id="IPR009695">
    <property type="entry name" value="Diacylglyc_glucosyltr_N"/>
</dbReference>
<name>A0A6I1FC23_9BACI</name>
<dbReference type="SUPFAM" id="SSF53756">
    <property type="entry name" value="UDP-Glycosyltransferase/glycogen phosphorylase"/>
    <property type="match status" value="1"/>
</dbReference>
<dbReference type="InterPro" id="IPR050519">
    <property type="entry name" value="Glycosyltransf_28_UgtP"/>
</dbReference>
<evidence type="ECO:0000259" key="4">
    <source>
        <dbReference type="Pfam" id="PF06925"/>
    </source>
</evidence>
<dbReference type="GO" id="GO:0009247">
    <property type="term" value="P:glycolipid biosynthetic process"/>
    <property type="evidence" value="ECO:0007669"/>
    <property type="project" value="InterPro"/>
</dbReference>
<dbReference type="Proteomes" id="UP000429595">
    <property type="component" value="Unassembled WGS sequence"/>
</dbReference>
<reference evidence="5 6" key="1">
    <citation type="submission" date="2019-10" db="EMBL/GenBank/DDBJ databases">
        <title>Bacillus aerolatum sp. nov., isolated from bioaerosol of sport playgrounds.</title>
        <authorList>
            <person name="Chen P."/>
            <person name="Zhang G."/>
        </authorList>
    </citation>
    <scope>NUCLEOTIDE SEQUENCE [LARGE SCALE GENOMIC DNA]</scope>
    <source>
        <strain evidence="5 6">CX253</strain>
    </source>
</reference>
<keyword evidence="2" id="KW-0328">Glycosyltransferase</keyword>
<gene>
    <name evidence="5" type="ORF">F9802_16610</name>
</gene>
<feature type="domain" description="Diacylglycerol glucosyltransferase N-terminal" evidence="4">
    <location>
        <begin position="34"/>
        <end position="206"/>
    </location>
</feature>
<dbReference type="GO" id="GO:0016020">
    <property type="term" value="C:membrane"/>
    <property type="evidence" value="ECO:0007669"/>
    <property type="project" value="GOC"/>
</dbReference>
<dbReference type="EMBL" id="WEIO01000011">
    <property type="protein sequence ID" value="KAB7704790.1"/>
    <property type="molecule type" value="Genomic_DNA"/>
</dbReference>
<comment type="similarity">
    <text evidence="1">Belongs to the glycosyltransferase 28 family.</text>
</comment>
<sequence length="406" mass="47116">MEKIQENSFSYSALKEISPMKILLLPLFRMPSGHHKAAEAIISHLSSLEEKIDVKMIDCLSHFHSGIESIVSHAYIKWISRNPVSYSKFYHSFISPGKRKESSFPRFSVCFWDKYFEWRMEKFIKEEAPDFIICTHCYPSKLLNNLKRQGKTDVPVINVYTDFFMNDIWGKTHIDFHFVPHQEAKEQLIKKYSLKQEQVFVTGIPIHPAFSKPANDLSGKYVLIAGGNSGLGHLTTLIERLTVEKPTYSYKILCGNNKKLFDWLRSLQHKKIEPIAYTNCRAKMNRFYEEASAIITKPGGITITEVLEKSLPVFVLGALPGQEEINMDYLKKHRLIYEIDVQQSIELQIIQVIDNEIEMNKWYRRLAYYHLEKEMNIENSLLTVLTSKAKTYVSPLKKSARDSYLG</sequence>
<dbReference type="GO" id="GO:0016758">
    <property type="term" value="F:hexosyltransferase activity"/>
    <property type="evidence" value="ECO:0007669"/>
    <property type="project" value="InterPro"/>
</dbReference>
<evidence type="ECO:0000256" key="3">
    <source>
        <dbReference type="ARBA" id="ARBA00022679"/>
    </source>
</evidence>
<dbReference type="PANTHER" id="PTHR43025:SF3">
    <property type="entry name" value="MONOGALACTOSYLDIACYLGLYCEROL SYNTHASE 1, CHLOROPLASTIC"/>
    <property type="match status" value="1"/>
</dbReference>
<dbReference type="AlphaFoldDB" id="A0A6I1FC23"/>